<feature type="modified residue" description="4-aspartylphosphate" evidence="6">
    <location>
        <position position="500"/>
    </location>
</feature>
<dbReference type="Proteomes" id="UP000093173">
    <property type="component" value="Unassembled WGS sequence"/>
</dbReference>
<dbReference type="SMART" id="SM00387">
    <property type="entry name" value="HATPase_c"/>
    <property type="match status" value="1"/>
</dbReference>
<dbReference type="PANTHER" id="PTHR45339">
    <property type="entry name" value="HYBRID SIGNAL TRANSDUCTION HISTIDINE KINASE J"/>
    <property type="match status" value="1"/>
</dbReference>
<dbReference type="InterPro" id="IPR005467">
    <property type="entry name" value="His_kinase_dom"/>
</dbReference>
<dbReference type="InterPro" id="IPR036890">
    <property type="entry name" value="HATPase_C_sf"/>
</dbReference>
<dbReference type="Pfam" id="PF00512">
    <property type="entry name" value="HisKA"/>
    <property type="match status" value="1"/>
</dbReference>
<dbReference type="CDD" id="cd17546">
    <property type="entry name" value="REC_hyHK_CKI1_RcsC-like"/>
    <property type="match status" value="1"/>
</dbReference>
<organism evidence="9 10">
    <name type="scientific">Vibrio genomosp. F10</name>
    <dbReference type="NCBI Taxonomy" id="723171"/>
    <lineage>
        <taxon>Bacteria</taxon>
        <taxon>Pseudomonadati</taxon>
        <taxon>Pseudomonadota</taxon>
        <taxon>Gammaproteobacteria</taxon>
        <taxon>Vibrionales</taxon>
        <taxon>Vibrionaceae</taxon>
        <taxon>Vibrio</taxon>
    </lineage>
</organism>
<name>A0A1B9QXN2_9VIBR</name>
<dbReference type="FunFam" id="3.30.565.10:FF:000010">
    <property type="entry name" value="Sensor histidine kinase RcsC"/>
    <property type="match status" value="1"/>
</dbReference>
<dbReference type="RefSeq" id="WP_017034417.1">
    <property type="nucleotide sequence ID" value="NZ_JBNGCH010000601.1"/>
</dbReference>
<dbReference type="InterPro" id="IPR036097">
    <property type="entry name" value="HisK_dim/P_sf"/>
</dbReference>
<dbReference type="GO" id="GO:0000155">
    <property type="term" value="F:phosphorelay sensor kinase activity"/>
    <property type="evidence" value="ECO:0007669"/>
    <property type="project" value="InterPro"/>
</dbReference>
<feature type="domain" description="Response regulatory" evidence="8">
    <location>
        <begin position="451"/>
        <end position="565"/>
    </location>
</feature>
<dbReference type="InterPro" id="IPR001789">
    <property type="entry name" value="Sig_transdc_resp-reg_receiver"/>
</dbReference>
<dbReference type="SMART" id="SM00388">
    <property type="entry name" value="HisKA"/>
    <property type="match status" value="1"/>
</dbReference>
<dbReference type="GO" id="GO:0016787">
    <property type="term" value="F:hydrolase activity"/>
    <property type="evidence" value="ECO:0007669"/>
    <property type="project" value="UniProtKB-KW"/>
</dbReference>
<dbReference type="Pfam" id="PF00072">
    <property type="entry name" value="Response_reg"/>
    <property type="match status" value="1"/>
</dbReference>
<dbReference type="Gene3D" id="3.40.50.2300">
    <property type="match status" value="1"/>
</dbReference>
<keyword evidence="9" id="KW-0808">Transferase</keyword>
<keyword evidence="3 6" id="KW-0597">Phosphoprotein</keyword>
<dbReference type="PRINTS" id="PR00344">
    <property type="entry name" value="BCTRLSENSOR"/>
</dbReference>
<dbReference type="SMART" id="SM00448">
    <property type="entry name" value="REC"/>
    <property type="match status" value="1"/>
</dbReference>
<keyword evidence="4" id="KW-0378">Hydrolase</keyword>
<dbReference type="InterPro" id="IPR011006">
    <property type="entry name" value="CheY-like_superfamily"/>
</dbReference>
<evidence type="ECO:0000256" key="5">
    <source>
        <dbReference type="ARBA" id="ARBA00023012"/>
    </source>
</evidence>
<keyword evidence="9" id="KW-0418">Kinase</keyword>
<dbReference type="Gene3D" id="3.30.565.10">
    <property type="entry name" value="Histidine kinase-like ATPase, C-terminal domain"/>
    <property type="match status" value="1"/>
</dbReference>
<evidence type="ECO:0000259" key="7">
    <source>
        <dbReference type="PROSITE" id="PS50109"/>
    </source>
</evidence>
<dbReference type="InterPro" id="IPR003661">
    <property type="entry name" value="HisK_dim/P_dom"/>
</dbReference>
<accession>A0A1B9QXN2</accession>
<dbReference type="PROSITE" id="PS50109">
    <property type="entry name" value="HIS_KIN"/>
    <property type="match status" value="1"/>
</dbReference>
<dbReference type="AlphaFoldDB" id="A0A1B9QXN2"/>
<evidence type="ECO:0000256" key="6">
    <source>
        <dbReference type="PROSITE-ProRule" id="PRU00169"/>
    </source>
</evidence>
<gene>
    <name evidence="9" type="ORF">A6E14_11970</name>
</gene>
<dbReference type="EC" id="2.7.13.3" evidence="2"/>
<dbReference type="Gene3D" id="1.10.287.130">
    <property type="match status" value="1"/>
</dbReference>
<dbReference type="CDD" id="cd00082">
    <property type="entry name" value="HisKA"/>
    <property type="match status" value="1"/>
</dbReference>
<proteinExistence type="predicted"/>
<comment type="caution">
    <text evidence="9">The sequence shown here is derived from an EMBL/GenBank/DDBJ whole genome shotgun (WGS) entry which is preliminary data.</text>
</comment>
<keyword evidence="10" id="KW-1185">Reference proteome</keyword>
<dbReference type="PROSITE" id="PS50110">
    <property type="entry name" value="RESPONSE_REGULATORY"/>
    <property type="match status" value="1"/>
</dbReference>
<dbReference type="CDD" id="cd16922">
    <property type="entry name" value="HATPase_EvgS-ArcB-TorS-like"/>
    <property type="match status" value="1"/>
</dbReference>
<comment type="catalytic activity">
    <reaction evidence="1">
        <text>ATP + protein L-histidine = ADP + protein N-phospho-L-histidine.</text>
        <dbReference type="EC" id="2.7.13.3"/>
    </reaction>
</comment>
<sequence>MDKLSLLERKLNREIAARKEAERLLEQKGLELYQSNQHLQLALKKLEHQTATDLRKFEFEQLIDEALIHFGRAFLSRNLDDVLLSSFLKRLTNSNVIETAYLTIPDVPIASFKYEHFGHLEHRHSGQLSHDIHWIGNKLHLPITIGNDLIGELIFGVIIGDVDKEFIVSQMLLVNDLLCSAINRQLMLNETIEARTRAEDSERATKEFVAMINHELRTPLNGLLGSAELMADTGLNQEQSSYLMNLTQSGELLRSIINDLLDFSKMNAGMMELIPSQFYWHDVENTVKGIFTSKAMEKRIDFSIEHSNAIPSVFIGDIERISQILVNLVGNAIKFTEYGSVTLKVNWDSNRLIFEIVDTGIGIDKQAQESLFDPFVQADRSSKRNFEGSGLGLAICKQLLDLMKGSVDLNSELGKGTTFTVQIPLEKSTNTDGNQEILSKGPLKPLAKSLSILVVDDIRMNQIIINQMLKKFKLVADIGNNGLEALDAVKTNEYDIIFMDCRMPEMDGFEATAILRSQGYTKPIIALTAGTTLEEREKCMKSGMDDILTKPYTASGLHEIIVKWSA</sequence>
<dbReference type="SUPFAM" id="SSF55874">
    <property type="entry name" value="ATPase domain of HSP90 chaperone/DNA topoisomerase II/histidine kinase"/>
    <property type="match status" value="1"/>
</dbReference>
<dbReference type="PANTHER" id="PTHR45339:SF1">
    <property type="entry name" value="HYBRID SIGNAL TRANSDUCTION HISTIDINE KINASE J"/>
    <property type="match status" value="1"/>
</dbReference>
<reference evidence="10" key="1">
    <citation type="submission" date="2016-06" db="EMBL/GenBank/DDBJ databases">
        <authorList>
            <person name="Hehemann J.-H."/>
            <person name="Arevalo P."/>
            <person name="Datta M.S."/>
            <person name="Polz M.F."/>
        </authorList>
    </citation>
    <scope>NUCLEOTIDE SEQUENCE [LARGE SCALE GENOMIC DNA]</scope>
    <source>
        <strain evidence="10">9CSC122</strain>
    </source>
</reference>
<evidence type="ECO:0000313" key="10">
    <source>
        <dbReference type="Proteomes" id="UP000093173"/>
    </source>
</evidence>
<dbReference type="InterPro" id="IPR004358">
    <property type="entry name" value="Sig_transdc_His_kin-like_C"/>
</dbReference>
<dbReference type="SUPFAM" id="SSF52172">
    <property type="entry name" value="CheY-like"/>
    <property type="match status" value="1"/>
</dbReference>
<evidence type="ECO:0000256" key="2">
    <source>
        <dbReference type="ARBA" id="ARBA00012438"/>
    </source>
</evidence>
<evidence type="ECO:0000313" key="9">
    <source>
        <dbReference type="EMBL" id="OCH74848.1"/>
    </source>
</evidence>
<evidence type="ECO:0000256" key="1">
    <source>
        <dbReference type="ARBA" id="ARBA00000085"/>
    </source>
</evidence>
<evidence type="ECO:0000256" key="3">
    <source>
        <dbReference type="ARBA" id="ARBA00022553"/>
    </source>
</evidence>
<evidence type="ECO:0000256" key="4">
    <source>
        <dbReference type="ARBA" id="ARBA00022801"/>
    </source>
</evidence>
<dbReference type="Pfam" id="PF02518">
    <property type="entry name" value="HATPase_c"/>
    <property type="match status" value="1"/>
</dbReference>
<evidence type="ECO:0000259" key="8">
    <source>
        <dbReference type="PROSITE" id="PS50110"/>
    </source>
</evidence>
<dbReference type="InterPro" id="IPR003594">
    <property type="entry name" value="HATPase_dom"/>
</dbReference>
<keyword evidence="5" id="KW-0902">Two-component regulatory system</keyword>
<dbReference type="EMBL" id="MAJZ01000601">
    <property type="protein sequence ID" value="OCH74848.1"/>
    <property type="molecule type" value="Genomic_DNA"/>
</dbReference>
<feature type="domain" description="Histidine kinase" evidence="7">
    <location>
        <begin position="211"/>
        <end position="427"/>
    </location>
</feature>
<protein>
    <recommendedName>
        <fullName evidence="2">histidine kinase</fullName>
        <ecNumber evidence="2">2.7.13.3</ecNumber>
    </recommendedName>
</protein>
<dbReference type="SUPFAM" id="SSF47384">
    <property type="entry name" value="Homodimeric domain of signal transducing histidine kinase"/>
    <property type="match status" value="1"/>
</dbReference>